<keyword evidence="3 6" id="KW-0812">Transmembrane</keyword>
<evidence type="ECO:0000256" key="5">
    <source>
        <dbReference type="ARBA" id="ARBA00023136"/>
    </source>
</evidence>
<gene>
    <name evidence="7" type="primary">POM33</name>
    <name evidence="7" type="ORF">H4R34_003613</name>
</gene>
<name>A0A9W8B764_9FUNG</name>
<comment type="subcellular location">
    <subcellularLocation>
        <location evidence="1">Membrane</location>
        <topology evidence="1">Multi-pass membrane protein</topology>
    </subcellularLocation>
</comment>
<comment type="caution">
    <text evidence="7">The sequence shown here is derived from an EMBL/GenBank/DDBJ whole genome shotgun (WGS) entry which is preliminary data.</text>
</comment>
<keyword evidence="8" id="KW-1185">Reference proteome</keyword>
<evidence type="ECO:0000313" key="8">
    <source>
        <dbReference type="Proteomes" id="UP001151582"/>
    </source>
</evidence>
<keyword evidence="5 6" id="KW-0472">Membrane</keyword>
<organism evidence="7 8">
    <name type="scientific">Dimargaris verticillata</name>
    <dbReference type="NCBI Taxonomy" id="2761393"/>
    <lineage>
        <taxon>Eukaryota</taxon>
        <taxon>Fungi</taxon>
        <taxon>Fungi incertae sedis</taxon>
        <taxon>Zoopagomycota</taxon>
        <taxon>Kickxellomycotina</taxon>
        <taxon>Dimargaritomycetes</taxon>
        <taxon>Dimargaritales</taxon>
        <taxon>Dimargaritaceae</taxon>
        <taxon>Dimargaris</taxon>
    </lineage>
</organism>
<protein>
    <submittedName>
        <fullName evidence="7">Transmembrane nucleoporin</fullName>
    </submittedName>
</protein>
<feature type="transmembrane region" description="Helical" evidence="6">
    <location>
        <begin position="26"/>
        <end position="44"/>
    </location>
</feature>
<accession>A0A9W8B764</accession>
<feature type="transmembrane region" description="Helical" evidence="6">
    <location>
        <begin position="56"/>
        <end position="76"/>
    </location>
</feature>
<dbReference type="GO" id="GO:0016020">
    <property type="term" value="C:membrane"/>
    <property type="evidence" value="ECO:0007669"/>
    <property type="project" value="UniProtKB-SubCell"/>
</dbReference>
<dbReference type="InterPro" id="IPR051645">
    <property type="entry name" value="PER33/POM33_regulator"/>
</dbReference>
<dbReference type="GO" id="GO:0005783">
    <property type="term" value="C:endoplasmic reticulum"/>
    <property type="evidence" value="ECO:0007669"/>
    <property type="project" value="TreeGrafter"/>
</dbReference>
<keyword evidence="4 6" id="KW-1133">Transmembrane helix</keyword>
<evidence type="ECO:0000313" key="7">
    <source>
        <dbReference type="EMBL" id="KAJ1977352.1"/>
    </source>
</evidence>
<dbReference type="Pfam" id="PF03661">
    <property type="entry name" value="TMEM33_Pom33"/>
    <property type="match status" value="1"/>
</dbReference>
<evidence type="ECO:0000256" key="1">
    <source>
        <dbReference type="ARBA" id="ARBA00004141"/>
    </source>
</evidence>
<dbReference type="AlphaFoldDB" id="A0A9W8B764"/>
<dbReference type="GO" id="GO:0071786">
    <property type="term" value="P:endoplasmic reticulum tubular network organization"/>
    <property type="evidence" value="ECO:0007669"/>
    <property type="project" value="TreeGrafter"/>
</dbReference>
<dbReference type="OrthoDB" id="5581259at2759"/>
<reference evidence="7" key="1">
    <citation type="submission" date="2022-07" db="EMBL/GenBank/DDBJ databases">
        <title>Phylogenomic reconstructions and comparative analyses of Kickxellomycotina fungi.</title>
        <authorList>
            <person name="Reynolds N.K."/>
            <person name="Stajich J.E."/>
            <person name="Barry K."/>
            <person name="Grigoriev I.V."/>
            <person name="Crous P."/>
            <person name="Smith M.E."/>
        </authorList>
    </citation>
    <scope>NUCLEOTIDE SEQUENCE</scope>
    <source>
        <strain evidence="7">RSA 567</strain>
    </source>
</reference>
<dbReference type="Proteomes" id="UP001151582">
    <property type="component" value="Unassembled WGS sequence"/>
</dbReference>
<dbReference type="PANTHER" id="PTHR12703">
    <property type="entry name" value="TRANSMEMBRANE PROTEIN 33"/>
    <property type="match status" value="1"/>
</dbReference>
<evidence type="ECO:0000256" key="4">
    <source>
        <dbReference type="ARBA" id="ARBA00022989"/>
    </source>
</evidence>
<feature type="transmembrane region" description="Helical" evidence="6">
    <location>
        <begin position="191"/>
        <end position="216"/>
    </location>
</feature>
<evidence type="ECO:0000256" key="2">
    <source>
        <dbReference type="ARBA" id="ARBA00007322"/>
    </source>
</evidence>
<dbReference type="EMBL" id="JANBQB010000355">
    <property type="protein sequence ID" value="KAJ1977352.1"/>
    <property type="molecule type" value="Genomic_DNA"/>
</dbReference>
<evidence type="ECO:0000256" key="3">
    <source>
        <dbReference type="ARBA" id="ARBA00022692"/>
    </source>
</evidence>
<feature type="transmembrane region" description="Helical" evidence="6">
    <location>
        <begin position="97"/>
        <end position="123"/>
    </location>
</feature>
<dbReference type="InterPro" id="IPR005344">
    <property type="entry name" value="TMEM33/Pom33"/>
</dbReference>
<comment type="similarity">
    <text evidence="2">Belongs to the PER33/POM33 family.</text>
</comment>
<evidence type="ECO:0000256" key="6">
    <source>
        <dbReference type="SAM" id="Phobius"/>
    </source>
</evidence>
<dbReference type="GO" id="GO:0061024">
    <property type="term" value="P:membrane organization"/>
    <property type="evidence" value="ECO:0007669"/>
    <property type="project" value="TreeGrafter"/>
</dbReference>
<proteinExistence type="inferred from homology"/>
<dbReference type="PANTHER" id="PTHR12703:SF4">
    <property type="entry name" value="TRANSMEMBRANE PROTEIN 33"/>
    <property type="match status" value="1"/>
</dbReference>
<sequence>MPASPSTARSPSLMDRVKTSLQPAEVCWWLGHILVVYYSALYYTRLAFTLTSVPTYYYRAYLGVLSSYAIVLYKTHGKPQVNMQFLQRVAADENMQYFFLALFWYMVTPLFVTLVPFFVFSAVHCLSYTNDPVLMTIFPQVRRELHARHARSGDARPQMSIPAQLSCLLSTTSVKLGAPALHLANICEVVAVMPCLVLAALFGGGSYIAVFLYAHFMRLRYLFSPKTQATFHAFRVQMDQFFSSGNSRVPALVSKTYSKGRDMLIAFAERASAQAQPASS</sequence>